<evidence type="ECO:0000256" key="5">
    <source>
        <dbReference type="ARBA" id="ARBA00022824"/>
    </source>
</evidence>
<evidence type="ECO:0000256" key="15">
    <source>
        <dbReference type="SAM" id="SignalP"/>
    </source>
</evidence>
<dbReference type="PANTHER" id="PTHR31395">
    <property type="entry name" value="SHISA"/>
    <property type="match status" value="1"/>
</dbReference>
<keyword evidence="3 14" id="KW-0812">Transmembrane</keyword>
<proteinExistence type="inferred from homology"/>
<name>A0AA97JB90_EUBMA</name>
<dbReference type="Pfam" id="PF13908">
    <property type="entry name" value="Shisa_N"/>
    <property type="match status" value="1"/>
</dbReference>
<feature type="compositionally biased region" description="Pro residues" evidence="13">
    <location>
        <begin position="230"/>
        <end position="245"/>
    </location>
</feature>
<sequence length="245" mass="26920">MALARGSPLALGVLWSLLLLLLLPSGFCENCTAYTDSDGHLYSEKSCPDFCCGTCTSRYCCSNLLQKFDEDHQLMCNEMSESMLEEPVIGEAMKYRSDFDDWNAAQEKSFGTFVAIAVTLFVLFVVTIILCFTCSCCCLYKVCRRERRPVVTTTTATTVVQVPYPQQPGIAPGYHGGYRAEYSPVPVQPQPGVPAAPYPTQYPPPYPMQPAGPPAYHETMAGAGASYPATQPPYNPAYMDPPKPY</sequence>
<evidence type="ECO:0000256" key="3">
    <source>
        <dbReference type="ARBA" id="ARBA00022692"/>
    </source>
</evidence>
<feature type="transmembrane region" description="Helical" evidence="14">
    <location>
        <begin position="113"/>
        <end position="140"/>
    </location>
</feature>
<dbReference type="AlphaFoldDB" id="A0AA97JB90"/>
<dbReference type="InterPro" id="IPR053891">
    <property type="entry name" value="Shisa_N"/>
</dbReference>
<keyword evidence="15" id="KW-0732">Signal</keyword>
<evidence type="ECO:0000256" key="8">
    <source>
        <dbReference type="ARBA" id="ARBA00023242"/>
    </source>
</evidence>
<feature type="region of interest" description="Disordered" evidence="13">
    <location>
        <begin position="222"/>
        <end position="245"/>
    </location>
</feature>
<dbReference type="GO" id="GO:0031965">
    <property type="term" value="C:nuclear membrane"/>
    <property type="evidence" value="ECO:0007669"/>
    <property type="project" value="UniProtKB-SubCell"/>
</dbReference>
<evidence type="ECO:0000256" key="2">
    <source>
        <dbReference type="ARBA" id="ARBA00004126"/>
    </source>
</evidence>
<dbReference type="KEGG" id="emc:129328966"/>
<dbReference type="RefSeq" id="XP_054834291.1">
    <property type="nucleotide sequence ID" value="XM_054978316.1"/>
</dbReference>
<keyword evidence="17" id="KW-1185">Reference proteome</keyword>
<feature type="chain" id="PRO_5041706235" description="Protein shisa-5" evidence="15">
    <location>
        <begin position="29"/>
        <end position="245"/>
    </location>
</feature>
<evidence type="ECO:0000256" key="6">
    <source>
        <dbReference type="ARBA" id="ARBA00022989"/>
    </source>
</evidence>
<reference evidence="18" key="1">
    <citation type="submission" date="2025-08" db="UniProtKB">
        <authorList>
            <consortium name="RefSeq"/>
        </authorList>
    </citation>
    <scope>IDENTIFICATION</scope>
    <source>
        <tissue evidence="18">Blood</tissue>
    </source>
</reference>
<evidence type="ECO:0000256" key="9">
    <source>
        <dbReference type="ARBA" id="ARBA00037507"/>
    </source>
</evidence>
<accession>A0AA97JB90</accession>
<feature type="domain" description="Shisa N-terminal" evidence="16">
    <location>
        <begin position="29"/>
        <end position="76"/>
    </location>
</feature>
<keyword evidence="5" id="KW-0256">Endoplasmic reticulum</keyword>
<organism evidence="17 18">
    <name type="scientific">Eublepharis macularius</name>
    <name type="common">Leopard gecko</name>
    <name type="synonym">Cyrtodactylus macularius</name>
    <dbReference type="NCBI Taxonomy" id="481883"/>
    <lineage>
        <taxon>Eukaryota</taxon>
        <taxon>Metazoa</taxon>
        <taxon>Chordata</taxon>
        <taxon>Craniata</taxon>
        <taxon>Vertebrata</taxon>
        <taxon>Euteleostomi</taxon>
        <taxon>Lepidosauria</taxon>
        <taxon>Squamata</taxon>
        <taxon>Bifurcata</taxon>
        <taxon>Gekkota</taxon>
        <taxon>Eublepharidae</taxon>
        <taxon>Eublepharinae</taxon>
        <taxon>Eublepharis</taxon>
    </lineage>
</organism>
<evidence type="ECO:0000256" key="10">
    <source>
        <dbReference type="ARBA" id="ARBA00038108"/>
    </source>
</evidence>
<evidence type="ECO:0000313" key="18">
    <source>
        <dbReference type="RefSeq" id="XP_054834291.1"/>
    </source>
</evidence>
<dbReference type="Proteomes" id="UP001190640">
    <property type="component" value="Chromosome 4"/>
</dbReference>
<comment type="subcellular location">
    <subcellularLocation>
        <location evidence="1">Endoplasmic reticulum membrane</location>
        <topology evidence="1">Single-pass type I membrane protein</topology>
    </subcellularLocation>
    <subcellularLocation>
        <location evidence="2">Nucleus membrane</location>
    </subcellularLocation>
</comment>
<comment type="similarity">
    <text evidence="10">Belongs to the shisa family.</text>
</comment>
<dbReference type="GeneID" id="129328966"/>
<keyword evidence="7 14" id="KW-0472">Membrane</keyword>
<gene>
    <name evidence="18" type="primary">SHISA5</name>
</gene>
<dbReference type="InterPro" id="IPR026910">
    <property type="entry name" value="Shisa"/>
</dbReference>
<evidence type="ECO:0000256" key="4">
    <source>
        <dbReference type="ARBA" id="ARBA00022703"/>
    </source>
</evidence>
<evidence type="ECO:0000256" key="11">
    <source>
        <dbReference type="ARBA" id="ARBA00040441"/>
    </source>
</evidence>
<keyword evidence="6 14" id="KW-1133">Transmembrane helix</keyword>
<dbReference type="GO" id="GO:0005789">
    <property type="term" value="C:endoplasmic reticulum membrane"/>
    <property type="evidence" value="ECO:0007669"/>
    <property type="project" value="UniProtKB-SubCell"/>
</dbReference>
<keyword evidence="8" id="KW-0539">Nucleus</keyword>
<evidence type="ECO:0000313" key="17">
    <source>
        <dbReference type="Proteomes" id="UP001190640"/>
    </source>
</evidence>
<feature type="signal peptide" evidence="15">
    <location>
        <begin position="1"/>
        <end position="28"/>
    </location>
</feature>
<dbReference type="PANTHER" id="PTHR31395:SF14">
    <property type="entry name" value="PROTEIN SHISA-5"/>
    <property type="match status" value="1"/>
</dbReference>
<evidence type="ECO:0000256" key="12">
    <source>
        <dbReference type="ARBA" id="ARBA00041983"/>
    </source>
</evidence>
<dbReference type="GO" id="GO:0006915">
    <property type="term" value="P:apoptotic process"/>
    <property type="evidence" value="ECO:0007669"/>
    <property type="project" value="UniProtKB-KW"/>
</dbReference>
<evidence type="ECO:0000256" key="7">
    <source>
        <dbReference type="ARBA" id="ARBA00023136"/>
    </source>
</evidence>
<keyword evidence="4" id="KW-0053">Apoptosis</keyword>
<evidence type="ECO:0000259" key="16">
    <source>
        <dbReference type="Pfam" id="PF13908"/>
    </source>
</evidence>
<evidence type="ECO:0000256" key="14">
    <source>
        <dbReference type="SAM" id="Phobius"/>
    </source>
</evidence>
<dbReference type="CTD" id="51246"/>
<evidence type="ECO:0000256" key="13">
    <source>
        <dbReference type="SAM" id="MobiDB-lite"/>
    </source>
</evidence>
<comment type="function">
    <text evidence="9">Can induce apoptosis in a caspase-dependent manner and plays a role in p53/TP53-dependent apoptosis.</text>
</comment>
<evidence type="ECO:0000256" key="1">
    <source>
        <dbReference type="ARBA" id="ARBA00004115"/>
    </source>
</evidence>
<protein>
    <recommendedName>
        <fullName evidence="11">Protein shisa-5</fullName>
    </recommendedName>
    <alternativeName>
        <fullName evidence="12">Scotin</fullName>
    </alternativeName>
</protein>